<dbReference type="Proteomes" id="UP000753908">
    <property type="component" value="Unassembled WGS sequence"/>
</dbReference>
<evidence type="ECO:0000256" key="1">
    <source>
        <dbReference type="SAM" id="Phobius"/>
    </source>
</evidence>
<reference evidence="2" key="2">
    <citation type="journal article" date="2022" name="Microbiol. Resour. Announc.">
        <title>Metagenome Sequencing to Explore Phylogenomics of Terrestrial Cyanobacteria.</title>
        <authorList>
            <person name="Ward R.D."/>
            <person name="Stajich J.E."/>
            <person name="Johansen J.R."/>
            <person name="Huntemann M."/>
            <person name="Clum A."/>
            <person name="Foster B."/>
            <person name="Foster B."/>
            <person name="Roux S."/>
            <person name="Palaniappan K."/>
            <person name="Varghese N."/>
            <person name="Mukherjee S."/>
            <person name="Reddy T.B.K."/>
            <person name="Daum C."/>
            <person name="Copeland A."/>
            <person name="Chen I.A."/>
            <person name="Ivanova N.N."/>
            <person name="Kyrpides N.C."/>
            <person name="Shapiro N."/>
            <person name="Eloe-Fadrosh E.A."/>
            <person name="Pietrasiak N."/>
        </authorList>
    </citation>
    <scope>NUCLEOTIDE SEQUENCE</scope>
    <source>
        <strain evidence="2">CPER-KK1</strain>
    </source>
</reference>
<dbReference type="AlphaFoldDB" id="A0A951UCX6"/>
<organism evidence="2 3">
    <name type="scientific">Symplocastrum torsivum CPER-KK1</name>
    <dbReference type="NCBI Taxonomy" id="450513"/>
    <lineage>
        <taxon>Bacteria</taxon>
        <taxon>Bacillati</taxon>
        <taxon>Cyanobacteriota</taxon>
        <taxon>Cyanophyceae</taxon>
        <taxon>Oscillatoriophycideae</taxon>
        <taxon>Oscillatoriales</taxon>
        <taxon>Microcoleaceae</taxon>
        <taxon>Symplocastrum</taxon>
    </lineage>
</organism>
<keyword evidence="1" id="KW-0472">Membrane</keyword>
<name>A0A951UCX6_9CYAN</name>
<comment type="caution">
    <text evidence="2">The sequence shown here is derived from an EMBL/GenBank/DDBJ whole genome shotgun (WGS) entry which is preliminary data.</text>
</comment>
<evidence type="ECO:0000313" key="2">
    <source>
        <dbReference type="EMBL" id="MBW4548382.1"/>
    </source>
</evidence>
<gene>
    <name evidence="2" type="ORF">KME25_28685</name>
</gene>
<accession>A0A951UCX6</accession>
<feature type="transmembrane region" description="Helical" evidence="1">
    <location>
        <begin position="12"/>
        <end position="38"/>
    </location>
</feature>
<sequence>MSRQQSLNSWRGYLAASLGGATGAVVLTAICLLLAYVYVRTQNNGGLEGLVVLLLSSYAGFGIGEVLGCWLALRWGGYASASRTTNLLAGLTFFAVLVFFSNIPMAFTKGINAAFWLLVGLTAITLPLLARFLAR</sequence>
<protein>
    <submittedName>
        <fullName evidence="2">Uncharacterized protein</fullName>
    </submittedName>
</protein>
<reference evidence="2" key="1">
    <citation type="submission" date="2021-05" db="EMBL/GenBank/DDBJ databases">
        <authorList>
            <person name="Pietrasiak N."/>
            <person name="Ward R."/>
            <person name="Stajich J.E."/>
            <person name="Kurbessoian T."/>
        </authorList>
    </citation>
    <scope>NUCLEOTIDE SEQUENCE</scope>
    <source>
        <strain evidence="2">CPER-KK1</strain>
    </source>
</reference>
<evidence type="ECO:0000313" key="3">
    <source>
        <dbReference type="Proteomes" id="UP000753908"/>
    </source>
</evidence>
<dbReference type="EMBL" id="JAHHIF010000060">
    <property type="protein sequence ID" value="MBW4548382.1"/>
    <property type="molecule type" value="Genomic_DNA"/>
</dbReference>
<keyword evidence="1" id="KW-0812">Transmembrane</keyword>
<feature type="transmembrane region" description="Helical" evidence="1">
    <location>
        <begin position="50"/>
        <end position="73"/>
    </location>
</feature>
<proteinExistence type="predicted"/>
<keyword evidence="1" id="KW-1133">Transmembrane helix</keyword>
<feature type="transmembrane region" description="Helical" evidence="1">
    <location>
        <begin position="85"/>
        <end position="107"/>
    </location>
</feature>
<feature type="transmembrane region" description="Helical" evidence="1">
    <location>
        <begin position="113"/>
        <end position="134"/>
    </location>
</feature>